<name>A0ABR0SHF5_9HYPO</name>
<protein>
    <submittedName>
        <fullName evidence="2">4-carboxymuconolactone decarboxylase</fullName>
    </submittedName>
</protein>
<accession>A0ABR0SHF5</accession>
<evidence type="ECO:0000259" key="1">
    <source>
        <dbReference type="Pfam" id="PF02627"/>
    </source>
</evidence>
<dbReference type="InterPro" id="IPR052512">
    <property type="entry name" value="4CMD/NDH-1_regulator"/>
</dbReference>
<dbReference type="EMBL" id="JAVFKD010000014">
    <property type="protein sequence ID" value="KAK5991598.1"/>
    <property type="molecule type" value="Genomic_DNA"/>
</dbReference>
<dbReference type="SUPFAM" id="SSF69118">
    <property type="entry name" value="AhpD-like"/>
    <property type="match status" value="1"/>
</dbReference>
<dbReference type="PANTHER" id="PTHR33570:SF2">
    <property type="entry name" value="CARBOXYMUCONOLACTONE DECARBOXYLASE-LIKE DOMAIN-CONTAINING PROTEIN"/>
    <property type="match status" value="1"/>
</dbReference>
<evidence type="ECO:0000313" key="2">
    <source>
        <dbReference type="EMBL" id="KAK5991598.1"/>
    </source>
</evidence>
<dbReference type="Gene3D" id="1.20.1290.10">
    <property type="entry name" value="AhpD-like"/>
    <property type="match status" value="1"/>
</dbReference>
<comment type="caution">
    <text evidence="2">The sequence shown here is derived from an EMBL/GenBank/DDBJ whole genome shotgun (WGS) entry which is preliminary data.</text>
</comment>
<dbReference type="Proteomes" id="UP001338125">
    <property type="component" value="Unassembled WGS sequence"/>
</dbReference>
<dbReference type="InterPro" id="IPR029032">
    <property type="entry name" value="AhpD-like"/>
</dbReference>
<dbReference type="Pfam" id="PF02627">
    <property type="entry name" value="CMD"/>
    <property type="match status" value="1"/>
</dbReference>
<gene>
    <name evidence="2" type="ORF">PT974_09883</name>
</gene>
<feature type="domain" description="Carboxymuconolactone decarboxylase-like" evidence="1">
    <location>
        <begin position="42"/>
        <end position="119"/>
    </location>
</feature>
<reference evidence="2 3" key="1">
    <citation type="submission" date="2024-01" db="EMBL/GenBank/DDBJ databases">
        <title>Complete genome of Cladobotryum mycophilum ATHUM6906.</title>
        <authorList>
            <person name="Christinaki A.C."/>
            <person name="Myridakis A.I."/>
            <person name="Kouvelis V.N."/>
        </authorList>
    </citation>
    <scope>NUCLEOTIDE SEQUENCE [LARGE SCALE GENOMIC DNA]</scope>
    <source>
        <strain evidence="2 3">ATHUM6906</strain>
    </source>
</reference>
<evidence type="ECO:0000313" key="3">
    <source>
        <dbReference type="Proteomes" id="UP001338125"/>
    </source>
</evidence>
<sequence>MTQPSEKLFLGAQMAAQFFGPEILEDIQKQARDDLPSKVGAEYFAEVCFSGYARPGLKFRDRCLINIGMLIALNRSPELRLHVRAALHNGLSKEEIVEACRHAMVYTGVPAGREALTVVSDVFKEADKTKGQAKLA</sequence>
<keyword evidence="3" id="KW-1185">Reference proteome</keyword>
<dbReference type="InterPro" id="IPR003779">
    <property type="entry name" value="CMD-like"/>
</dbReference>
<organism evidence="2 3">
    <name type="scientific">Cladobotryum mycophilum</name>
    <dbReference type="NCBI Taxonomy" id="491253"/>
    <lineage>
        <taxon>Eukaryota</taxon>
        <taxon>Fungi</taxon>
        <taxon>Dikarya</taxon>
        <taxon>Ascomycota</taxon>
        <taxon>Pezizomycotina</taxon>
        <taxon>Sordariomycetes</taxon>
        <taxon>Hypocreomycetidae</taxon>
        <taxon>Hypocreales</taxon>
        <taxon>Hypocreaceae</taxon>
        <taxon>Cladobotryum</taxon>
    </lineage>
</organism>
<dbReference type="PANTHER" id="PTHR33570">
    <property type="entry name" value="4-CARBOXYMUCONOLACTONE DECARBOXYLASE FAMILY PROTEIN"/>
    <property type="match status" value="1"/>
</dbReference>
<proteinExistence type="predicted"/>